<accession>A0A095ZTA1</accession>
<gene>
    <name evidence="1" type="ORF">HMPREF2128_00200</name>
</gene>
<dbReference type="AlphaFoldDB" id="A0A095ZTA1"/>
<sequence length="196" mass="22102">MTTHATSTLPAGLTIPEDFTYEFVRHELHENIQVTVTRYQRTPGLTYGHEHVTTVIGTADGILYGYTNQTATVAEHTLPEANAARNIAFGFLNRVDADYAARLSERWIDRHDELIRTGRNEQAVVAGIKVKTAHTNGLYAWVIVSEHGQVVTFERDVAWNSAEARRHTHMWLHDQWIIAHDNGGPELDPPLARLTQ</sequence>
<evidence type="ECO:0000313" key="2">
    <source>
        <dbReference type="Proteomes" id="UP000053528"/>
    </source>
</evidence>
<comment type="caution">
    <text evidence="1">The sequence shown here is derived from an EMBL/GenBank/DDBJ whole genome shotgun (WGS) entry which is preliminary data.</text>
</comment>
<name>A0A095ZTA1_9MICC</name>
<dbReference type="RefSeq" id="WP_035754245.1">
    <property type="nucleotide sequence ID" value="NZ_JRNH01000001.1"/>
</dbReference>
<dbReference type="EMBL" id="JRNH01000001">
    <property type="protein sequence ID" value="KGF21762.1"/>
    <property type="molecule type" value="Genomic_DNA"/>
</dbReference>
<reference evidence="1 2" key="1">
    <citation type="submission" date="2014-07" db="EMBL/GenBank/DDBJ databases">
        <authorList>
            <person name="McCorrison J."/>
            <person name="Sanka R."/>
            <person name="Torralba M."/>
            <person name="Gillis M."/>
            <person name="Haft D.H."/>
            <person name="Methe B."/>
            <person name="Sutton G."/>
            <person name="Nelson K.E."/>
        </authorList>
    </citation>
    <scope>NUCLEOTIDE SEQUENCE [LARGE SCALE GENOMIC DNA]</scope>
    <source>
        <strain evidence="1 2">DNF00011</strain>
    </source>
</reference>
<evidence type="ECO:0000313" key="1">
    <source>
        <dbReference type="EMBL" id="KGF21762.1"/>
    </source>
</evidence>
<protein>
    <submittedName>
        <fullName evidence="1">Uncharacterized protein</fullName>
    </submittedName>
</protein>
<proteinExistence type="predicted"/>
<organism evidence="1 2">
    <name type="scientific">Pseudoglutamicibacter albus DNF00011</name>
    <dbReference type="NCBI Taxonomy" id="1401063"/>
    <lineage>
        <taxon>Bacteria</taxon>
        <taxon>Bacillati</taxon>
        <taxon>Actinomycetota</taxon>
        <taxon>Actinomycetes</taxon>
        <taxon>Micrococcales</taxon>
        <taxon>Micrococcaceae</taxon>
        <taxon>Pseudoglutamicibacter</taxon>
    </lineage>
</organism>
<dbReference type="Proteomes" id="UP000053528">
    <property type="component" value="Unassembled WGS sequence"/>
</dbReference>